<dbReference type="PANTHER" id="PTHR43830">
    <property type="entry name" value="PROTEIN PSP1"/>
    <property type="match status" value="1"/>
</dbReference>
<dbReference type="KEGG" id="bsed:DN745_05290"/>
<dbReference type="PANTHER" id="PTHR43830:SF3">
    <property type="entry name" value="PROTEIN PSP1"/>
    <property type="match status" value="1"/>
</dbReference>
<feature type="domain" description="PSP1 C-terminal" evidence="2">
    <location>
        <begin position="66"/>
        <end position="151"/>
    </location>
</feature>
<name>A0A2Z4FIR1_9DELT</name>
<keyword evidence="4" id="KW-1185">Reference proteome</keyword>
<sequence>MVGAKKRLYNVVQAVFRTSFVKYYFDARELQLAPGDQVIVRTERGPVIAKITGQIQRRMLPPNSISQVLRKATETDISQADKNETHERDAYRFCIERIRGRKLPMKLIRVQYMQDGSKIVFYFSADGRVDFRDLVKDLAHQFRTRIEMHQIGVRDGARMLGGIGPCGRELCCSTFLDNFAPVSIRMAKHQGLTLNPTKVSGMCGRLMCCLVYEQQIYRRMRKSLPRAGQRVRTELGEGEILGLDVINRKVTVRLDDQNRETFRVDDIEIIDAHKREETVDSARGEDASHGADKYRFQEAEPARARVEFVGMTDLAADGGEKTDEDATSSGKSRRRRAKRRSRSSKNSKNSKK</sequence>
<evidence type="ECO:0000313" key="3">
    <source>
        <dbReference type="EMBL" id="AWV88783.1"/>
    </source>
</evidence>
<organism evidence="3 4">
    <name type="scientific">Bradymonas sediminis</name>
    <dbReference type="NCBI Taxonomy" id="1548548"/>
    <lineage>
        <taxon>Bacteria</taxon>
        <taxon>Deltaproteobacteria</taxon>
        <taxon>Bradymonadales</taxon>
        <taxon>Bradymonadaceae</taxon>
        <taxon>Bradymonas</taxon>
    </lineage>
</organism>
<feature type="compositionally biased region" description="Basic residues" evidence="1">
    <location>
        <begin position="331"/>
        <end position="352"/>
    </location>
</feature>
<evidence type="ECO:0000313" key="4">
    <source>
        <dbReference type="Proteomes" id="UP000249799"/>
    </source>
</evidence>
<dbReference type="InterPro" id="IPR007557">
    <property type="entry name" value="PSP1_C"/>
</dbReference>
<protein>
    <recommendedName>
        <fullName evidence="2">PSP1 C-terminal domain-containing protein</fullName>
    </recommendedName>
</protein>
<feature type="region of interest" description="Disordered" evidence="1">
    <location>
        <begin position="309"/>
        <end position="352"/>
    </location>
</feature>
<accession>A0A2Z4FIR1</accession>
<evidence type="ECO:0000259" key="2">
    <source>
        <dbReference type="PROSITE" id="PS51411"/>
    </source>
</evidence>
<proteinExistence type="predicted"/>
<dbReference type="AlphaFoldDB" id="A0A2Z4FIR1"/>
<dbReference type="GO" id="GO:0005737">
    <property type="term" value="C:cytoplasm"/>
    <property type="evidence" value="ECO:0007669"/>
    <property type="project" value="TreeGrafter"/>
</dbReference>
<gene>
    <name evidence="3" type="ORF">DN745_05290</name>
</gene>
<dbReference type="Pfam" id="PF04468">
    <property type="entry name" value="PSP1"/>
    <property type="match status" value="1"/>
</dbReference>
<evidence type="ECO:0000256" key="1">
    <source>
        <dbReference type="SAM" id="MobiDB-lite"/>
    </source>
</evidence>
<reference evidence="3 4" key="1">
    <citation type="submission" date="2018-06" db="EMBL/GenBank/DDBJ databases">
        <title>Lujinxingia sediminis gen. nov. sp. nov., a new facultative anaerobic member of the class Deltaproteobacteria, and proposal of Lujinxingaceae fam. nov.</title>
        <authorList>
            <person name="Guo L.-Y."/>
            <person name="Li C.-M."/>
            <person name="Wang S."/>
            <person name="Du Z.-J."/>
        </authorList>
    </citation>
    <scope>NUCLEOTIDE SEQUENCE [LARGE SCALE GENOMIC DNA]</scope>
    <source>
        <strain evidence="3 4">FA350</strain>
    </source>
</reference>
<dbReference type="EMBL" id="CP030032">
    <property type="protein sequence ID" value="AWV88783.1"/>
    <property type="molecule type" value="Genomic_DNA"/>
</dbReference>
<dbReference type="Proteomes" id="UP000249799">
    <property type="component" value="Chromosome"/>
</dbReference>
<dbReference type="PROSITE" id="PS51411">
    <property type="entry name" value="PSP1_C"/>
    <property type="match status" value="1"/>
</dbReference>
<dbReference type="NCBIfam" id="NF041131">
    <property type="entry name" value="RicT_YaaT_fam"/>
    <property type="match status" value="1"/>
</dbReference>
<dbReference type="OrthoDB" id="9779344at2"/>
<dbReference type="InterPro" id="IPR047767">
    <property type="entry name" value="PSP1-like"/>
</dbReference>